<sequence>MTRRSGRAVLAAALTLVPGPVLAEDGRLQPNFTFRSVMAPGATSGPRITVQIDPDAPSAIRAGDSNFRGGAINTPAEPAAMPVAAPGPAPAGRRAAYDWFWGLVSPAIGDTGPGRLDAALRALGQAPDGGEVRAPRLQAMQELAAAHGPTILMETVGTRVSPALVLAVISIESGGRASAESPAGALGLMQLMPATAERFGVTDRASPAQSIRGGVAYLDWLLEHFDGDPVLALAGYNAGEGAVRSNDGVPPYAETRDYVPKVLAAFAVARGLCRTPPVLISDGCVFVGST</sequence>
<dbReference type="PANTHER" id="PTHR37423:SF2">
    <property type="entry name" value="MEMBRANE-BOUND LYTIC MUREIN TRANSGLYCOSYLASE C"/>
    <property type="match status" value="1"/>
</dbReference>
<dbReference type="InterPro" id="IPR023346">
    <property type="entry name" value="Lysozyme-like_dom_sf"/>
</dbReference>
<dbReference type="GO" id="GO:0000270">
    <property type="term" value="P:peptidoglycan metabolic process"/>
    <property type="evidence" value="ECO:0007669"/>
    <property type="project" value="InterPro"/>
</dbReference>
<dbReference type="InterPro" id="IPR008258">
    <property type="entry name" value="Transglycosylase_SLT_dom_1"/>
</dbReference>
<keyword evidence="3" id="KW-0732">Signal</keyword>
<reference evidence="5 6" key="1">
    <citation type="submission" date="2016-11" db="EMBL/GenBank/DDBJ databases">
        <authorList>
            <person name="Jaros S."/>
            <person name="Januszkiewicz K."/>
            <person name="Wedrychowicz H."/>
        </authorList>
    </citation>
    <scope>NUCLEOTIDE SEQUENCE [LARGE SCALE GENOMIC DNA]</scope>
    <source>
        <strain evidence="5 6">DSM 100565</strain>
    </source>
</reference>
<keyword evidence="6" id="KW-1185">Reference proteome</keyword>
<dbReference type="GO" id="GO:0008933">
    <property type="term" value="F:peptidoglycan lytic transglycosylase activity"/>
    <property type="evidence" value="ECO:0007669"/>
    <property type="project" value="InterPro"/>
</dbReference>
<dbReference type="CDD" id="cd00254">
    <property type="entry name" value="LT-like"/>
    <property type="match status" value="1"/>
</dbReference>
<dbReference type="Proteomes" id="UP000184292">
    <property type="component" value="Unassembled WGS sequence"/>
</dbReference>
<dbReference type="Pfam" id="PF01464">
    <property type="entry name" value="SLT"/>
    <property type="match status" value="1"/>
</dbReference>
<evidence type="ECO:0000313" key="6">
    <source>
        <dbReference type="Proteomes" id="UP000184292"/>
    </source>
</evidence>
<protein>
    <submittedName>
        <fullName evidence="5">Soluble lytic murein transglycosylase</fullName>
    </submittedName>
</protein>
<dbReference type="SUPFAM" id="SSF53955">
    <property type="entry name" value="Lysozyme-like"/>
    <property type="match status" value="1"/>
</dbReference>
<comment type="similarity">
    <text evidence="2">Belongs to the virb1 family.</text>
</comment>
<name>A0A1M6GV59_9RHOB</name>
<evidence type="ECO:0000256" key="2">
    <source>
        <dbReference type="ARBA" id="ARBA00009387"/>
    </source>
</evidence>
<gene>
    <name evidence="5" type="ORF">SAMN05444417_2945</name>
</gene>
<dbReference type="OrthoDB" id="9815002at2"/>
<dbReference type="GO" id="GO:0016020">
    <property type="term" value="C:membrane"/>
    <property type="evidence" value="ECO:0007669"/>
    <property type="project" value="InterPro"/>
</dbReference>
<dbReference type="Gene3D" id="1.10.530.10">
    <property type="match status" value="1"/>
</dbReference>
<dbReference type="PROSITE" id="PS00922">
    <property type="entry name" value="TRANSGLYCOSYLASE"/>
    <property type="match status" value="1"/>
</dbReference>
<dbReference type="InterPro" id="IPR000189">
    <property type="entry name" value="Transglyc_AS"/>
</dbReference>
<evidence type="ECO:0000259" key="4">
    <source>
        <dbReference type="Pfam" id="PF01464"/>
    </source>
</evidence>
<feature type="chain" id="PRO_5012160914" evidence="3">
    <location>
        <begin position="24"/>
        <end position="290"/>
    </location>
</feature>
<proteinExistence type="inferred from homology"/>
<feature type="domain" description="Transglycosylase SLT" evidence="4">
    <location>
        <begin position="154"/>
        <end position="246"/>
    </location>
</feature>
<dbReference type="EMBL" id="FQYO01000005">
    <property type="protein sequence ID" value="SHJ13817.1"/>
    <property type="molecule type" value="Genomic_DNA"/>
</dbReference>
<accession>A0A1M6GV59</accession>
<feature type="signal peptide" evidence="3">
    <location>
        <begin position="1"/>
        <end position="23"/>
    </location>
</feature>
<organism evidence="5 6">
    <name type="scientific">Wenxinia saemankumensis</name>
    <dbReference type="NCBI Taxonomy" id="1447782"/>
    <lineage>
        <taxon>Bacteria</taxon>
        <taxon>Pseudomonadati</taxon>
        <taxon>Pseudomonadota</taxon>
        <taxon>Alphaproteobacteria</taxon>
        <taxon>Rhodobacterales</taxon>
        <taxon>Roseobacteraceae</taxon>
        <taxon>Wenxinia</taxon>
    </lineage>
</organism>
<dbReference type="STRING" id="1447782.SAMN05444417_2945"/>
<comment type="similarity">
    <text evidence="1">Belongs to the transglycosylase Slt family.</text>
</comment>
<evidence type="ECO:0000256" key="3">
    <source>
        <dbReference type="SAM" id="SignalP"/>
    </source>
</evidence>
<dbReference type="PANTHER" id="PTHR37423">
    <property type="entry name" value="SOLUBLE LYTIC MUREIN TRANSGLYCOSYLASE-RELATED"/>
    <property type="match status" value="1"/>
</dbReference>
<dbReference type="AlphaFoldDB" id="A0A1M6GV59"/>
<dbReference type="RefSeq" id="WP_073332440.1">
    <property type="nucleotide sequence ID" value="NZ_FQYO01000005.1"/>
</dbReference>
<evidence type="ECO:0000256" key="1">
    <source>
        <dbReference type="ARBA" id="ARBA00007734"/>
    </source>
</evidence>
<evidence type="ECO:0000313" key="5">
    <source>
        <dbReference type="EMBL" id="SHJ13817.1"/>
    </source>
</evidence>